<dbReference type="EMBL" id="CP048209">
    <property type="protein sequence ID" value="QHT61789.1"/>
    <property type="molecule type" value="Genomic_DNA"/>
</dbReference>
<dbReference type="AlphaFoldDB" id="A0A6C0G3C7"/>
<evidence type="ECO:0000313" key="2">
    <source>
        <dbReference type="Proteomes" id="UP000476064"/>
    </source>
</evidence>
<evidence type="ECO:0000313" key="1">
    <source>
        <dbReference type="EMBL" id="QHT61789.1"/>
    </source>
</evidence>
<reference evidence="1 2" key="1">
    <citation type="submission" date="2020-01" db="EMBL/GenBank/DDBJ databases">
        <title>Paenibacillus sp. nov., isolated from tomato rhizosphere.</title>
        <authorList>
            <person name="Weon H.-Y."/>
            <person name="Lee S.A."/>
        </authorList>
    </citation>
    <scope>NUCLEOTIDE SEQUENCE [LARGE SCALE GENOMIC DNA]</scope>
    <source>
        <strain evidence="1 2">12200R-189</strain>
    </source>
</reference>
<proteinExistence type="predicted"/>
<sequence length="55" mass="6167">MGAGRSSFFDFKFVVFDISLAESPFSSAGADTLFRTAFFHSLVPNMRWMALRALD</sequence>
<dbReference type="Proteomes" id="UP000476064">
    <property type="component" value="Chromosome"/>
</dbReference>
<name>A0A6C0G3C7_9BACL</name>
<accession>A0A6C0G3C7</accession>
<keyword evidence="2" id="KW-1185">Reference proteome</keyword>
<organism evidence="1 2">
    <name type="scientific">Paenibacillus lycopersici</name>
    <dbReference type="NCBI Taxonomy" id="2704462"/>
    <lineage>
        <taxon>Bacteria</taxon>
        <taxon>Bacillati</taxon>
        <taxon>Bacillota</taxon>
        <taxon>Bacilli</taxon>
        <taxon>Bacillales</taxon>
        <taxon>Paenibacillaceae</taxon>
        <taxon>Paenibacillus</taxon>
    </lineage>
</organism>
<protein>
    <submittedName>
        <fullName evidence="1">Uncharacterized protein</fullName>
    </submittedName>
</protein>
<dbReference type="KEGG" id="plyc:GXP70_18610"/>
<dbReference type="RefSeq" id="WP_162358227.1">
    <property type="nucleotide sequence ID" value="NZ_CP048209.1"/>
</dbReference>
<gene>
    <name evidence="1" type="ORF">GXP70_18610</name>
</gene>